<proteinExistence type="predicted"/>
<dbReference type="Proteomes" id="UP001596012">
    <property type="component" value="Unassembled WGS sequence"/>
</dbReference>
<evidence type="ECO:0000313" key="1">
    <source>
        <dbReference type="EMBL" id="MFC4469395.1"/>
    </source>
</evidence>
<dbReference type="InterPro" id="IPR013785">
    <property type="entry name" value="Aldolase_TIM"/>
</dbReference>
<protein>
    <submittedName>
        <fullName evidence="1">Uncharacterized protein</fullName>
    </submittedName>
</protein>
<dbReference type="EMBL" id="JBHSFG010000061">
    <property type="protein sequence ID" value="MFC4469395.1"/>
    <property type="molecule type" value="Genomic_DNA"/>
</dbReference>
<sequence>MSQQASKTQELFIDSSLDVFPSSESSLASAELHRFAGCVSATTNVNGVLAQEAWQGRGTEAGRLAGERALAIRTQITRFALVPAVKWALSLIHKDAFWRRAQPPLGR</sequence>
<name>A0ABV8YXJ8_9ACTN</name>
<gene>
    <name evidence="1" type="ORF">ACFPH6_33630</name>
</gene>
<evidence type="ECO:0000313" key="2">
    <source>
        <dbReference type="Proteomes" id="UP001596012"/>
    </source>
</evidence>
<dbReference type="RefSeq" id="WP_386348329.1">
    <property type="nucleotide sequence ID" value="NZ_JBHSFG010000061.1"/>
</dbReference>
<dbReference type="Gene3D" id="3.20.20.70">
    <property type="entry name" value="Aldolase class I"/>
    <property type="match status" value="1"/>
</dbReference>
<keyword evidence="2" id="KW-1185">Reference proteome</keyword>
<comment type="caution">
    <text evidence="1">The sequence shown here is derived from an EMBL/GenBank/DDBJ whole genome shotgun (WGS) entry which is preliminary data.</text>
</comment>
<reference evidence="2" key="1">
    <citation type="journal article" date="2019" name="Int. J. Syst. Evol. Microbiol.">
        <title>The Global Catalogue of Microorganisms (GCM) 10K type strain sequencing project: providing services to taxonomists for standard genome sequencing and annotation.</title>
        <authorList>
            <consortium name="The Broad Institute Genomics Platform"/>
            <consortium name="The Broad Institute Genome Sequencing Center for Infectious Disease"/>
            <person name="Wu L."/>
            <person name="Ma J."/>
        </authorList>
    </citation>
    <scope>NUCLEOTIDE SEQUENCE [LARGE SCALE GENOMIC DNA]</scope>
    <source>
        <strain evidence="2">DT43</strain>
    </source>
</reference>
<organism evidence="1 2">
    <name type="scientific">Streptomyces xiangluensis</name>
    <dbReference type="NCBI Taxonomy" id="2665720"/>
    <lineage>
        <taxon>Bacteria</taxon>
        <taxon>Bacillati</taxon>
        <taxon>Actinomycetota</taxon>
        <taxon>Actinomycetes</taxon>
        <taxon>Kitasatosporales</taxon>
        <taxon>Streptomycetaceae</taxon>
        <taxon>Streptomyces</taxon>
    </lineage>
</organism>
<accession>A0ABV8YXJ8</accession>